<dbReference type="STRING" id="993073.AS029_13465"/>
<dbReference type="EMBL" id="FMYG01000007">
    <property type="protein sequence ID" value="SDC78903.1"/>
    <property type="molecule type" value="Genomic_DNA"/>
</dbReference>
<reference evidence="2 3" key="1">
    <citation type="submission" date="2016-09" db="EMBL/GenBank/DDBJ databases">
        <authorList>
            <person name="Capua I."/>
            <person name="De Benedictis P."/>
            <person name="Joannis T."/>
            <person name="Lombin L.H."/>
            <person name="Cattoli G."/>
        </authorList>
    </citation>
    <scope>NUCLEOTIDE SEQUENCE [LARGE SCALE GENOMIC DNA]</scope>
    <source>
        <strain evidence="2 3">NIO-1002</strain>
    </source>
</reference>
<sequence>MTRRHRQTATITLAVVVAVALPACAAMPRPRPDTGYPWHTDIVATTFWVGEVFDPGAPDGSQRVSTYDSDWLGSYGGCDGIEADGECRTEPRTAEADYFPTRMTPRENPFYLDLPFDDLNDETGFATRGEVVPWAADPLYASAVDDPDISLMKNRWVVLHRDGRVCYGQIQDAGPGEYRDAAYVFGDDDRRPTNTRFNGAGLDVSPALNGCLGFADLDGDGDRVDWAFVDDGDVPPGPWTKLVTDSPAR</sequence>
<organism evidence="2 3">
    <name type="scientific">Microbacterium enclense</name>
    <dbReference type="NCBI Taxonomy" id="993073"/>
    <lineage>
        <taxon>Bacteria</taxon>
        <taxon>Bacillati</taxon>
        <taxon>Actinomycetota</taxon>
        <taxon>Actinomycetes</taxon>
        <taxon>Micrococcales</taxon>
        <taxon>Microbacteriaceae</taxon>
        <taxon>Microbacterium</taxon>
    </lineage>
</organism>
<dbReference type="AlphaFoldDB" id="A0A1G6PFI7"/>
<evidence type="ECO:0000313" key="3">
    <source>
        <dbReference type="Proteomes" id="UP000183203"/>
    </source>
</evidence>
<accession>A0A1G6PFI7</accession>
<evidence type="ECO:0000256" key="1">
    <source>
        <dbReference type="SAM" id="SignalP"/>
    </source>
</evidence>
<name>A0A1G6PFI7_9MICO</name>
<protein>
    <recommendedName>
        <fullName evidence="4">Lipoprotein</fullName>
    </recommendedName>
</protein>
<dbReference type="OrthoDB" id="186568at2"/>
<proteinExistence type="predicted"/>
<feature type="signal peptide" evidence="1">
    <location>
        <begin position="1"/>
        <end position="25"/>
    </location>
</feature>
<gene>
    <name evidence="2" type="ORF">SAMN05216418_2975</name>
</gene>
<evidence type="ECO:0008006" key="4">
    <source>
        <dbReference type="Google" id="ProtNLM"/>
    </source>
</evidence>
<evidence type="ECO:0000313" key="2">
    <source>
        <dbReference type="EMBL" id="SDC78903.1"/>
    </source>
</evidence>
<feature type="chain" id="PRO_5009842984" description="Lipoprotein" evidence="1">
    <location>
        <begin position="26"/>
        <end position="249"/>
    </location>
</feature>
<dbReference type="RefSeq" id="WP_058233122.1">
    <property type="nucleotide sequence ID" value="NZ_FMYG01000007.1"/>
</dbReference>
<keyword evidence="1" id="KW-0732">Signal</keyword>
<dbReference type="Proteomes" id="UP000183203">
    <property type="component" value="Unassembled WGS sequence"/>
</dbReference>